<organism evidence="1 2">
    <name type="scientific">Vanilla planifolia</name>
    <name type="common">Vanilla</name>
    <dbReference type="NCBI Taxonomy" id="51239"/>
    <lineage>
        <taxon>Eukaryota</taxon>
        <taxon>Viridiplantae</taxon>
        <taxon>Streptophyta</taxon>
        <taxon>Embryophyta</taxon>
        <taxon>Tracheophyta</taxon>
        <taxon>Spermatophyta</taxon>
        <taxon>Magnoliopsida</taxon>
        <taxon>Liliopsida</taxon>
        <taxon>Asparagales</taxon>
        <taxon>Orchidaceae</taxon>
        <taxon>Vanilloideae</taxon>
        <taxon>Vanilleae</taxon>
        <taxon>Vanilla</taxon>
    </lineage>
</organism>
<name>A0A835V2K9_VANPL</name>
<dbReference type="GO" id="GO:0061632">
    <property type="term" value="F:RNA lariat debranching enzyme activator activity"/>
    <property type="evidence" value="ECO:0007669"/>
    <property type="project" value="TreeGrafter"/>
</dbReference>
<evidence type="ECO:0008006" key="3">
    <source>
        <dbReference type="Google" id="ProtNLM"/>
    </source>
</evidence>
<dbReference type="AlphaFoldDB" id="A0A835V2K9"/>
<comment type="caution">
    <text evidence="1">The sequence shown here is derived from an EMBL/GenBank/DDBJ whole genome shotgun (WGS) entry which is preliminary data.</text>
</comment>
<accession>A0A835V2K9</accession>
<dbReference type="InterPro" id="IPR040194">
    <property type="entry name" value="Cwf19-like"/>
</dbReference>
<dbReference type="GO" id="GO:0000398">
    <property type="term" value="P:mRNA splicing, via spliceosome"/>
    <property type="evidence" value="ECO:0007669"/>
    <property type="project" value="TreeGrafter"/>
</dbReference>
<dbReference type="GO" id="GO:0071014">
    <property type="term" value="C:post-mRNA release spliceosomal complex"/>
    <property type="evidence" value="ECO:0007669"/>
    <property type="project" value="TreeGrafter"/>
</dbReference>
<evidence type="ECO:0000313" key="2">
    <source>
        <dbReference type="Proteomes" id="UP000636800"/>
    </source>
</evidence>
<sequence length="178" mass="19171">MALSPPRILLCGDVLGRLNQLYKRVLSVNKSTGPFDALLCVGQFFPDSVDELDEVANFLEGRSQVPIPTYFTGDYGVGAARFLSSAVKLPSNKGFKTDGLEICPNLYWLRASGKFSLHGLSVVYLSGAQSQDADAGVWNSSDLSEAPPGVSDLSGSDPTVAELVAEIKPRHVISYCWK</sequence>
<dbReference type="PANTHER" id="PTHR12072">
    <property type="entry name" value="CWF19, CELL CYCLE CONTROL PROTEIN"/>
    <property type="match status" value="1"/>
</dbReference>
<dbReference type="EMBL" id="JADCNL010000004">
    <property type="protein sequence ID" value="KAG0485064.1"/>
    <property type="molecule type" value="Genomic_DNA"/>
</dbReference>
<gene>
    <name evidence="1" type="ORF">HPP92_009143</name>
</gene>
<reference evidence="1 2" key="1">
    <citation type="journal article" date="2020" name="Nat. Food">
        <title>A phased Vanilla planifolia genome enables genetic improvement of flavour and production.</title>
        <authorList>
            <person name="Hasing T."/>
            <person name="Tang H."/>
            <person name="Brym M."/>
            <person name="Khazi F."/>
            <person name="Huang T."/>
            <person name="Chambers A.H."/>
        </authorList>
    </citation>
    <scope>NUCLEOTIDE SEQUENCE [LARGE SCALE GENOMIC DNA]</scope>
    <source>
        <tissue evidence="1">Leaf</tissue>
    </source>
</reference>
<keyword evidence="2" id="KW-1185">Reference proteome</keyword>
<protein>
    <recommendedName>
        <fullName evidence="3">Zinc finger CCCH domain-containing protein 64</fullName>
    </recommendedName>
</protein>
<dbReference type="OrthoDB" id="782771at2759"/>
<evidence type="ECO:0000313" key="1">
    <source>
        <dbReference type="EMBL" id="KAG0485064.1"/>
    </source>
</evidence>
<dbReference type="PANTHER" id="PTHR12072:SF4">
    <property type="entry name" value="CWF19-LIKE PROTEIN 1"/>
    <property type="match status" value="1"/>
</dbReference>
<dbReference type="Proteomes" id="UP000636800">
    <property type="component" value="Unassembled WGS sequence"/>
</dbReference>
<proteinExistence type="predicted"/>
<dbReference type="CDD" id="cd07380">
    <property type="entry name" value="MPP_CWF19_N"/>
    <property type="match status" value="1"/>
</dbReference>